<name>A0ABW0QQN4_9GAMM</name>
<feature type="signal peptide" evidence="1">
    <location>
        <begin position="1"/>
        <end position="30"/>
    </location>
</feature>
<evidence type="ECO:0008006" key="4">
    <source>
        <dbReference type="Google" id="ProtNLM"/>
    </source>
</evidence>
<reference evidence="3" key="1">
    <citation type="journal article" date="2019" name="Int. J. Syst. Evol. Microbiol.">
        <title>The Global Catalogue of Microorganisms (GCM) 10K type strain sequencing project: providing services to taxonomists for standard genome sequencing and annotation.</title>
        <authorList>
            <consortium name="The Broad Institute Genomics Platform"/>
            <consortium name="The Broad Institute Genome Sequencing Center for Infectious Disease"/>
            <person name="Wu L."/>
            <person name="Ma J."/>
        </authorList>
    </citation>
    <scope>NUCLEOTIDE SEQUENCE [LARGE SCALE GENOMIC DNA]</scope>
    <source>
        <strain evidence="3">CGMCC 1.16619</strain>
    </source>
</reference>
<dbReference type="EMBL" id="JBHSNF010000003">
    <property type="protein sequence ID" value="MFC5527083.1"/>
    <property type="molecule type" value="Genomic_DNA"/>
</dbReference>
<feature type="chain" id="PRO_5046989752" description="Phosphate-selective porin O and P" evidence="1">
    <location>
        <begin position="31"/>
        <end position="366"/>
    </location>
</feature>
<comment type="caution">
    <text evidence="2">The sequence shown here is derived from an EMBL/GenBank/DDBJ whole genome shotgun (WGS) entry which is preliminary data.</text>
</comment>
<protein>
    <recommendedName>
        <fullName evidence="4">Phosphate-selective porin O and P</fullName>
    </recommendedName>
</protein>
<dbReference type="SUPFAM" id="SSF56935">
    <property type="entry name" value="Porins"/>
    <property type="match status" value="1"/>
</dbReference>
<evidence type="ECO:0000256" key="1">
    <source>
        <dbReference type="SAM" id="SignalP"/>
    </source>
</evidence>
<gene>
    <name evidence="2" type="ORF">ACFPPA_15185</name>
</gene>
<evidence type="ECO:0000313" key="3">
    <source>
        <dbReference type="Proteomes" id="UP001596114"/>
    </source>
</evidence>
<organism evidence="2 3">
    <name type="scientific">Rhodanobacter ginsengisoli</name>
    <dbReference type="NCBI Taxonomy" id="418646"/>
    <lineage>
        <taxon>Bacteria</taxon>
        <taxon>Pseudomonadati</taxon>
        <taxon>Pseudomonadota</taxon>
        <taxon>Gammaproteobacteria</taxon>
        <taxon>Lysobacterales</taxon>
        <taxon>Rhodanobacteraceae</taxon>
        <taxon>Rhodanobacter</taxon>
    </lineage>
</organism>
<proteinExistence type="predicted"/>
<dbReference type="InterPro" id="IPR023614">
    <property type="entry name" value="Porin_dom_sf"/>
</dbReference>
<sequence>MRMKFPGCRLGFAVLATIGLALGCGNPARAADDSWQHAPYSLGQGLYFPDQGLRIGGYANLHYYDVEGEKSTLRFQDISLFVTKDLGSRWQLFGEVDAGDALKLSGSHSGGQDSELDVERLYVDYHASQAISFRLGKFLTPVGQWNLIHADPLTWTVSRPLSTSAAFSRHAAGIMMFGTVPLHGRDLDYWVFADDSKSLGIGQDQDHAFSSFGADGSIRNNFRQALGARVLYHLMDDRLSVGMSYLDYTLELPRQKYQLAGLDFSWSARYLSLSGEAIHRTGGSADVPVEHGGFLEAELPLSSHLYLVGRYERYHTSLPSQSTTLRTFGINYRPIQGIVLKVEHREGSNDLQLAPSGWLASIAVLF</sequence>
<evidence type="ECO:0000313" key="2">
    <source>
        <dbReference type="EMBL" id="MFC5527083.1"/>
    </source>
</evidence>
<keyword evidence="3" id="KW-1185">Reference proteome</keyword>
<accession>A0ABW0QQN4</accession>
<keyword evidence="1" id="KW-0732">Signal</keyword>
<dbReference type="Gene3D" id="2.40.160.10">
    <property type="entry name" value="Porin"/>
    <property type="match status" value="1"/>
</dbReference>
<dbReference type="Proteomes" id="UP001596114">
    <property type="component" value="Unassembled WGS sequence"/>
</dbReference>
<dbReference type="PROSITE" id="PS51257">
    <property type="entry name" value="PROKAR_LIPOPROTEIN"/>
    <property type="match status" value="1"/>
</dbReference>
<dbReference type="RefSeq" id="WP_377321394.1">
    <property type="nucleotide sequence ID" value="NZ_JBHSNF010000003.1"/>
</dbReference>